<dbReference type="Proteomes" id="UP000320300">
    <property type="component" value="Unassembled WGS sequence"/>
</dbReference>
<dbReference type="OrthoDB" id="9797599at2"/>
<organism evidence="5 6">
    <name type="scientific">Pedobacter westerhofensis</name>
    <dbReference type="NCBI Taxonomy" id="425512"/>
    <lineage>
        <taxon>Bacteria</taxon>
        <taxon>Pseudomonadati</taxon>
        <taxon>Bacteroidota</taxon>
        <taxon>Sphingobacteriia</taxon>
        <taxon>Sphingobacteriales</taxon>
        <taxon>Sphingobacteriaceae</taxon>
        <taxon>Pedobacter</taxon>
    </lineage>
</organism>
<keyword evidence="2" id="KW-0238">DNA-binding</keyword>
<keyword evidence="3" id="KW-0804">Transcription</keyword>
<dbReference type="InterPro" id="IPR002577">
    <property type="entry name" value="HTH_HxlR"/>
</dbReference>
<dbReference type="InterPro" id="IPR036388">
    <property type="entry name" value="WH-like_DNA-bd_sf"/>
</dbReference>
<accession>A0A521BPX9</accession>
<dbReference type="InterPro" id="IPR036390">
    <property type="entry name" value="WH_DNA-bd_sf"/>
</dbReference>
<keyword evidence="1" id="KW-0805">Transcription regulation</keyword>
<evidence type="ECO:0000259" key="4">
    <source>
        <dbReference type="PROSITE" id="PS51118"/>
    </source>
</evidence>
<keyword evidence="6" id="KW-1185">Reference proteome</keyword>
<evidence type="ECO:0000256" key="2">
    <source>
        <dbReference type="ARBA" id="ARBA00023125"/>
    </source>
</evidence>
<gene>
    <name evidence="5" type="ORF">SAMN06265348_102529</name>
</gene>
<name>A0A521BPX9_9SPHI</name>
<dbReference type="SUPFAM" id="SSF46785">
    <property type="entry name" value="Winged helix' DNA-binding domain"/>
    <property type="match status" value="1"/>
</dbReference>
<dbReference type="GO" id="GO:0003677">
    <property type="term" value="F:DNA binding"/>
    <property type="evidence" value="ECO:0007669"/>
    <property type="project" value="UniProtKB-KW"/>
</dbReference>
<dbReference type="Gene3D" id="1.10.10.10">
    <property type="entry name" value="Winged helix-like DNA-binding domain superfamily/Winged helix DNA-binding domain"/>
    <property type="match status" value="1"/>
</dbReference>
<proteinExistence type="predicted"/>
<reference evidence="5 6" key="1">
    <citation type="submission" date="2017-05" db="EMBL/GenBank/DDBJ databases">
        <authorList>
            <person name="Varghese N."/>
            <person name="Submissions S."/>
        </authorList>
    </citation>
    <scope>NUCLEOTIDE SEQUENCE [LARGE SCALE GENOMIC DNA]</scope>
    <source>
        <strain evidence="5 6">DSM 19036</strain>
    </source>
</reference>
<dbReference type="PANTHER" id="PTHR33204">
    <property type="entry name" value="TRANSCRIPTIONAL REGULATOR, MARR FAMILY"/>
    <property type="match status" value="1"/>
</dbReference>
<evidence type="ECO:0000256" key="3">
    <source>
        <dbReference type="ARBA" id="ARBA00023163"/>
    </source>
</evidence>
<sequence>MTELNDVEMTCPSDAFLKVIKGKCKTTIIVMIEKGRNRFSEMKRTLPTISERMISRQLDELEKDGIISREVFGEVPPRVEYSLTEYGKSLYPIIREMRKWGYIHLERN</sequence>
<protein>
    <submittedName>
        <fullName evidence="5">Transcriptional regulator, HxlR family</fullName>
    </submittedName>
</protein>
<evidence type="ECO:0000313" key="6">
    <source>
        <dbReference type="Proteomes" id="UP000320300"/>
    </source>
</evidence>
<feature type="domain" description="HTH hxlR-type" evidence="4">
    <location>
        <begin position="11"/>
        <end position="108"/>
    </location>
</feature>
<dbReference type="Pfam" id="PF01638">
    <property type="entry name" value="HxlR"/>
    <property type="match status" value="1"/>
</dbReference>
<evidence type="ECO:0000313" key="5">
    <source>
        <dbReference type="EMBL" id="SMO49222.1"/>
    </source>
</evidence>
<dbReference type="EMBL" id="FXTN01000002">
    <property type="protein sequence ID" value="SMO49222.1"/>
    <property type="molecule type" value="Genomic_DNA"/>
</dbReference>
<dbReference type="PROSITE" id="PS51118">
    <property type="entry name" value="HTH_HXLR"/>
    <property type="match status" value="1"/>
</dbReference>
<dbReference type="AlphaFoldDB" id="A0A521BPX9"/>
<dbReference type="PANTHER" id="PTHR33204:SF29">
    <property type="entry name" value="TRANSCRIPTIONAL REGULATOR"/>
    <property type="match status" value="1"/>
</dbReference>
<dbReference type="RefSeq" id="WP_142527173.1">
    <property type="nucleotide sequence ID" value="NZ_CBCSJO010000003.1"/>
</dbReference>
<evidence type="ECO:0000256" key="1">
    <source>
        <dbReference type="ARBA" id="ARBA00023015"/>
    </source>
</evidence>